<dbReference type="RefSeq" id="WP_386832855.1">
    <property type="nucleotide sequence ID" value="NZ_JBHUNP010000001.1"/>
</dbReference>
<keyword evidence="2 4" id="KW-0378">Hydrolase</keyword>
<evidence type="ECO:0000313" key="5">
    <source>
        <dbReference type="EMBL" id="MFD2647835.1"/>
    </source>
</evidence>
<gene>
    <name evidence="5" type="ORF">ACFSX5_08535</name>
</gene>
<dbReference type="PANTHER" id="PTHR43213:SF5">
    <property type="entry name" value="BIFUNCTIONAL DTTP_UTP PYROPHOSPHATASE_METHYLTRANSFERASE PROTEIN-RELATED"/>
    <property type="match status" value="1"/>
</dbReference>
<dbReference type="EMBL" id="JBHUNP010000001">
    <property type="protein sequence ID" value="MFD2647835.1"/>
    <property type="molecule type" value="Genomic_DNA"/>
</dbReference>
<dbReference type="PANTHER" id="PTHR43213">
    <property type="entry name" value="BIFUNCTIONAL DTTP/UTP PYROPHOSPHATASE/METHYLTRANSFERASE PROTEIN-RELATED"/>
    <property type="match status" value="1"/>
</dbReference>
<organism evidence="5 6">
    <name type="scientific">Devosia albogilva</name>
    <dbReference type="NCBI Taxonomy" id="429726"/>
    <lineage>
        <taxon>Bacteria</taxon>
        <taxon>Pseudomonadati</taxon>
        <taxon>Pseudomonadota</taxon>
        <taxon>Alphaproteobacteria</taxon>
        <taxon>Hyphomicrobiales</taxon>
        <taxon>Devosiaceae</taxon>
        <taxon>Devosia</taxon>
    </lineage>
</organism>
<comment type="caution">
    <text evidence="4">Lacks conserved residue(s) required for the propagation of feature annotation.</text>
</comment>
<dbReference type="InterPro" id="IPR003697">
    <property type="entry name" value="Maf-like"/>
</dbReference>
<evidence type="ECO:0000256" key="4">
    <source>
        <dbReference type="HAMAP-Rule" id="MF_00528"/>
    </source>
</evidence>
<comment type="caution">
    <text evidence="5">The sequence shown here is derived from an EMBL/GenBank/DDBJ whole genome shotgun (WGS) entry which is preliminary data.</text>
</comment>
<dbReference type="PIRSF" id="PIRSF006305">
    <property type="entry name" value="Maf"/>
    <property type="match status" value="1"/>
</dbReference>
<comment type="similarity">
    <text evidence="4">Belongs to the Maf family.</text>
</comment>
<comment type="catalytic activity">
    <reaction evidence="4">
        <text>a ribonucleoside 5'-triphosphate + H2O = a ribonucleoside 5'-phosphate + diphosphate + H(+)</text>
        <dbReference type="Rhea" id="RHEA:23996"/>
        <dbReference type="ChEBI" id="CHEBI:15377"/>
        <dbReference type="ChEBI" id="CHEBI:15378"/>
        <dbReference type="ChEBI" id="CHEBI:33019"/>
        <dbReference type="ChEBI" id="CHEBI:58043"/>
        <dbReference type="ChEBI" id="CHEBI:61557"/>
        <dbReference type="EC" id="3.6.1.9"/>
    </reaction>
</comment>
<protein>
    <recommendedName>
        <fullName evidence="4">Nucleoside triphosphate pyrophosphatase</fullName>
        <ecNumber evidence="4">3.6.1.9</ecNumber>
    </recommendedName>
    <alternativeName>
        <fullName evidence="4">Nucleotide pyrophosphatase</fullName>
        <shortName evidence="4">Nucleotide PPase</shortName>
    </alternativeName>
</protein>
<sequence length="197" mass="21146">MLILASKSQTRKTLLEQAGLAVKTVPASLDERAQEQATIAAGGDGRDVARRLAESKAMAVSASHPGRMVLGADQTLSLGTELFHKPETMQEAAAQLDRLRGKTHRLHAAAALIRDGVVLWSGLQTAELTMHEFSTEERDRVLQLEGEAVLGSVGAYRLEGPSARLFESVNGDYFAILGLPLLPVLSALRTLAPELLQ</sequence>
<feature type="active site" description="Proton acceptor" evidence="4">
    <location>
        <position position="73"/>
    </location>
</feature>
<evidence type="ECO:0000256" key="1">
    <source>
        <dbReference type="ARBA" id="ARBA00001968"/>
    </source>
</evidence>
<comment type="catalytic activity">
    <reaction evidence="4">
        <text>a 2'-deoxyribonucleoside 5'-triphosphate + H2O = a 2'-deoxyribonucleoside 5'-phosphate + diphosphate + H(+)</text>
        <dbReference type="Rhea" id="RHEA:44644"/>
        <dbReference type="ChEBI" id="CHEBI:15377"/>
        <dbReference type="ChEBI" id="CHEBI:15378"/>
        <dbReference type="ChEBI" id="CHEBI:33019"/>
        <dbReference type="ChEBI" id="CHEBI:61560"/>
        <dbReference type="ChEBI" id="CHEBI:65317"/>
        <dbReference type="EC" id="3.6.1.9"/>
    </reaction>
</comment>
<evidence type="ECO:0000313" key="6">
    <source>
        <dbReference type="Proteomes" id="UP001597521"/>
    </source>
</evidence>
<accession>A0ABW5QJK2</accession>
<evidence type="ECO:0000256" key="3">
    <source>
        <dbReference type="ARBA" id="ARBA00023080"/>
    </source>
</evidence>
<dbReference type="EC" id="3.6.1.9" evidence="4"/>
<dbReference type="Gene3D" id="3.90.950.10">
    <property type="match status" value="1"/>
</dbReference>
<dbReference type="HAMAP" id="MF_00528">
    <property type="entry name" value="Maf"/>
    <property type="match status" value="1"/>
</dbReference>
<reference evidence="6" key="1">
    <citation type="journal article" date="2019" name="Int. J. Syst. Evol. Microbiol.">
        <title>The Global Catalogue of Microorganisms (GCM) 10K type strain sequencing project: providing services to taxonomists for standard genome sequencing and annotation.</title>
        <authorList>
            <consortium name="The Broad Institute Genomics Platform"/>
            <consortium name="The Broad Institute Genome Sequencing Center for Infectious Disease"/>
            <person name="Wu L."/>
            <person name="Ma J."/>
        </authorList>
    </citation>
    <scope>NUCLEOTIDE SEQUENCE [LARGE SCALE GENOMIC DNA]</scope>
    <source>
        <strain evidence="6">CCM 7427</strain>
    </source>
</reference>
<keyword evidence="4" id="KW-0963">Cytoplasm</keyword>
<keyword evidence="6" id="KW-1185">Reference proteome</keyword>
<comment type="subcellular location">
    <subcellularLocation>
        <location evidence="4">Cytoplasm</location>
    </subcellularLocation>
</comment>
<comment type="cofactor">
    <cofactor evidence="1 4">
        <name>a divalent metal cation</name>
        <dbReference type="ChEBI" id="CHEBI:60240"/>
    </cofactor>
</comment>
<proteinExistence type="inferred from homology"/>
<comment type="function">
    <text evidence="4">Nucleoside triphosphate pyrophosphatase. May have a dual role in cell division arrest and in preventing the incorporation of modified nucleotides into cellular nucleic acids.</text>
</comment>
<name>A0ABW5QJK2_9HYPH</name>
<dbReference type="InterPro" id="IPR029001">
    <property type="entry name" value="ITPase-like_fam"/>
</dbReference>
<evidence type="ECO:0000256" key="2">
    <source>
        <dbReference type="ARBA" id="ARBA00022801"/>
    </source>
</evidence>
<keyword evidence="3 4" id="KW-0546">Nucleotide metabolism</keyword>
<dbReference type="Proteomes" id="UP001597521">
    <property type="component" value="Unassembled WGS sequence"/>
</dbReference>
<dbReference type="SUPFAM" id="SSF52972">
    <property type="entry name" value="ITPase-like"/>
    <property type="match status" value="1"/>
</dbReference>
<dbReference type="Pfam" id="PF02545">
    <property type="entry name" value="Maf"/>
    <property type="match status" value="1"/>
</dbReference>
<dbReference type="CDD" id="cd00555">
    <property type="entry name" value="Maf"/>
    <property type="match status" value="1"/>
</dbReference>